<keyword evidence="3" id="KW-1185">Reference proteome</keyword>
<gene>
    <name evidence="2" type="ORF">NFI80_05900</name>
</gene>
<accession>A0ABY4XP83</accession>
<dbReference type="RefSeq" id="WP_252172103.1">
    <property type="nucleotide sequence ID" value="NZ_CP098805.1"/>
</dbReference>
<evidence type="ECO:0000313" key="3">
    <source>
        <dbReference type="Proteomes" id="UP001055420"/>
    </source>
</evidence>
<dbReference type="Proteomes" id="UP001055420">
    <property type="component" value="Chromosome"/>
</dbReference>
<dbReference type="EMBL" id="CP098805">
    <property type="protein sequence ID" value="USJ32269.1"/>
    <property type="molecule type" value="Genomic_DNA"/>
</dbReference>
<feature type="transmembrane region" description="Helical" evidence="1">
    <location>
        <begin position="80"/>
        <end position="98"/>
    </location>
</feature>
<keyword evidence="1" id="KW-0812">Transmembrane</keyword>
<sequence length="186" mass="21060">MLKKSALSLPISIFVSLLHVGCCIFPLISIAVGSAARFEELTRYKPFFFGLQVLLLVYLGVTLVRFYLGKRLFHSQFENWSYHIAFGIAIAGMILGVFEPFRTEQQVLAQQQFELFRTHRQIQLSVSGKYNSERLKEDITSIKGVKPTSVKINGHSVKATFQSNQVSSAQILKTLKKQGYNIIKID</sequence>
<evidence type="ECO:0008006" key="4">
    <source>
        <dbReference type="Google" id="ProtNLM"/>
    </source>
</evidence>
<organism evidence="2 3">
    <name type="scientific">Dyadobacter chenhuakuii</name>
    <dbReference type="NCBI Taxonomy" id="2909339"/>
    <lineage>
        <taxon>Bacteria</taxon>
        <taxon>Pseudomonadati</taxon>
        <taxon>Bacteroidota</taxon>
        <taxon>Cytophagia</taxon>
        <taxon>Cytophagales</taxon>
        <taxon>Spirosomataceae</taxon>
        <taxon>Dyadobacter</taxon>
    </lineage>
</organism>
<feature type="transmembrane region" description="Helical" evidence="1">
    <location>
        <begin position="12"/>
        <end position="35"/>
    </location>
</feature>
<keyword evidence="1" id="KW-0472">Membrane</keyword>
<reference evidence="2" key="1">
    <citation type="submission" date="2022-06" db="EMBL/GenBank/DDBJ databases">
        <title>Novel species in genus Dyadobacter.</title>
        <authorList>
            <person name="Ma C."/>
        </authorList>
    </citation>
    <scope>NUCLEOTIDE SEQUENCE</scope>
    <source>
        <strain evidence="2">CY22</strain>
    </source>
</reference>
<dbReference type="SUPFAM" id="SSF55008">
    <property type="entry name" value="HMA, heavy metal-associated domain"/>
    <property type="match status" value="1"/>
</dbReference>
<proteinExistence type="predicted"/>
<evidence type="ECO:0000313" key="2">
    <source>
        <dbReference type="EMBL" id="USJ32269.1"/>
    </source>
</evidence>
<dbReference type="InterPro" id="IPR036163">
    <property type="entry name" value="HMA_dom_sf"/>
</dbReference>
<keyword evidence="1" id="KW-1133">Transmembrane helix</keyword>
<evidence type="ECO:0000256" key="1">
    <source>
        <dbReference type="SAM" id="Phobius"/>
    </source>
</evidence>
<name>A0ABY4XP83_9BACT</name>
<feature type="transmembrane region" description="Helical" evidence="1">
    <location>
        <begin position="47"/>
        <end position="68"/>
    </location>
</feature>
<protein>
    <recommendedName>
        <fullName evidence="4">Copper chaperone CopZ</fullName>
    </recommendedName>
</protein>